<organism evidence="1 2">
    <name type="scientific">Rhynchophorus ferrugineus</name>
    <name type="common">Red palm weevil</name>
    <name type="synonym">Curculio ferrugineus</name>
    <dbReference type="NCBI Taxonomy" id="354439"/>
    <lineage>
        <taxon>Eukaryota</taxon>
        <taxon>Metazoa</taxon>
        <taxon>Ecdysozoa</taxon>
        <taxon>Arthropoda</taxon>
        <taxon>Hexapoda</taxon>
        <taxon>Insecta</taxon>
        <taxon>Pterygota</taxon>
        <taxon>Neoptera</taxon>
        <taxon>Endopterygota</taxon>
        <taxon>Coleoptera</taxon>
        <taxon>Polyphaga</taxon>
        <taxon>Cucujiformia</taxon>
        <taxon>Curculionidae</taxon>
        <taxon>Dryophthorinae</taxon>
        <taxon>Rhynchophorus</taxon>
    </lineage>
</organism>
<proteinExistence type="predicted"/>
<protein>
    <submittedName>
        <fullName evidence="1">Uncharacterized protein</fullName>
    </submittedName>
</protein>
<keyword evidence="2" id="KW-1185">Reference proteome</keyword>
<evidence type="ECO:0000313" key="2">
    <source>
        <dbReference type="Proteomes" id="UP000625711"/>
    </source>
</evidence>
<dbReference type="EMBL" id="JAACXV010013933">
    <property type="protein sequence ID" value="KAF7271613.1"/>
    <property type="molecule type" value="Genomic_DNA"/>
</dbReference>
<comment type="caution">
    <text evidence="1">The sequence shown here is derived from an EMBL/GenBank/DDBJ whole genome shotgun (WGS) entry which is preliminary data.</text>
</comment>
<reference evidence="1" key="1">
    <citation type="submission" date="2020-08" db="EMBL/GenBank/DDBJ databases">
        <title>Genome sequencing and assembly of the red palm weevil Rhynchophorus ferrugineus.</title>
        <authorList>
            <person name="Dias G.B."/>
            <person name="Bergman C.M."/>
            <person name="Manee M."/>
        </authorList>
    </citation>
    <scope>NUCLEOTIDE SEQUENCE</scope>
    <source>
        <strain evidence="1">AA-2017</strain>
        <tissue evidence="1">Whole larva</tissue>
    </source>
</reference>
<evidence type="ECO:0000313" key="1">
    <source>
        <dbReference type="EMBL" id="KAF7271613.1"/>
    </source>
</evidence>
<name>A0A834I4D0_RHYFE</name>
<dbReference type="AlphaFoldDB" id="A0A834I4D0"/>
<sequence length="133" mass="14998">MCKLRQHRFAFFRGVPKRISYNFRNPRKTIKTFLIKQKRPDLLQRPTTCRHFYISYTPLASVSPPSPRLESISTSKLSQIYNSNAPLENLYPITAIPPRPPSGADPSGGVLFITWGRCSSKIVLTDASTPHPG</sequence>
<gene>
    <name evidence="1" type="ORF">GWI33_015535</name>
</gene>
<accession>A0A834I4D0</accession>
<dbReference type="Proteomes" id="UP000625711">
    <property type="component" value="Unassembled WGS sequence"/>
</dbReference>